<dbReference type="Proteomes" id="UP000220034">
    <property type="component" value="Unassembled WGS sequence"/>
</dbReference>
<name>A0A2C9CVK7_9RHOB</name>
<dbReference type="AlphaFoldDB" id="A0A2C9CVK7"/>
<evidence type="ECO:0000313" key="2">
    <source>
        <dbReference type="Proteomes" id="UP000220034"/>
    </source>
</evidence>
<dbReference type="OrthoDB" id="7605048at2"/>
<evidence type="ECO:0000313" key="1">
    <source>
        <dbReference type="EMBL" id="SOH95243.1"/>
    </source>
</evidence>
<protein>
    <recommendedName>
        <fullName evidence="3">Replication initiation factor</fullName>
    </recommendedName>
</protein>
<dbReference type="EMBL" id="OCTN01000009">
    <property type="protein sequence ID" value="SOH95243.1"/>
    <property type="molecule type" value="Genomic_DNA"/>
</dbReference>
<accession>A0A2C9CVK7</accession>
<dbReference type="RefSeq" id="WP_097931575.1">
    <property type="nucleotide sequence ID" value="NZ_OCTN01000009.1"/>
</dbReference>
<keyword evidence="2" id="KW-1185">Reference proteome</keyword>
<organism evidence="1 2">
    <name type="scientific">Pontivivens marinum</name>
    <dbReference type="NCBI Taxonomy" id="1690039"/>
    <lineage>
        <taxon>Bacteria</taxon>
        <taxon>Pseudomonadati</taxon>
        <taxon>Pseudomonadota</taxon>
        <taxon>Alphaproteobacteria</taxon>
        <taxon>Rhodobacterales</taxon>
        <taxon>Paracoccaceae</taxon>
        <taxon>Pontivivens</taxon>
    </lineage>
</organism>
<proteinExistence type="predicted"/>
<evidence type="ECO:0008006" key="3">
    <source>
        <dbReference type="Google" id="ProtNLM"/>
    </source>
</evidence>
<gene>
    <name evidence="1" type="ORF">SAMN06273572_1092</name>
</gene>
<sequence length="381" mass="42420">MDVVHSGFDGLKLSIEADIPPDFREALIDAKTRAAKQNDPVMIEWNGVALAVRKSGGMSAFSAHTGDYGAEWYFLDPLNKPKNNPGITVDFRAFLLATGGIAAARAQFEAQLQAFGIRYGDHMVKVARVDFAVDVLAPWFTPDRSCIVAPSGTRTSARASDIPIEEYGVGDGVTGLKAGQISNRQLAIYDKRREVIDCHKRGWEAIWNSRRAAQGKPPLDLADAPNSRVWRFEMRLGSKQLRNRWLIRGWDELDAKIGDALAEAYTKTRYTLPQADSNRARWPEDPIWQTVREEATAHLSSHRSYADPALVKEANRAAHKLLLDTQILGLLVSRAATEELGTDEFEAFIARHITALRNASRDHPVSIAERLAKAEARYDFK</sequence>
<reference evidence="2" key="1">
    <citation type="submission" date="2017-09" db="EMBL/GenBank/DDBJ databases">
        <authorList>
            <person name="Varghese N."/>
            <person name="Submissions S."/>
        </authorList>
    </citation>
    <scope>NUCLEOTIDE SEQUENCE [LARGE SCALE GENOMIC DNA]</scope>
    <source>
        <strain evidence="2">C7</strain>
    </source>
</reference>